<evidence type="ECO:0008006" key="4">
    <source>
        <dbReference type="Google" id="ProtNLM"/>
    </source>
</evidence>
<evidence type="ECO:0000313" key="2">
    <source>
        <dbReference type="EMBL" id="MFB9573962.1"/>
    </source>
</evidence>
<evidence type="ECO:0000256" key="1">
    <source>
        <dbReference type="SAM" id="MobiDB-lite"/>
    </source>
</evidence>
<feature type="region of interest" description="Disordered" evidence="1">
    <location>
        <begin position="62"/>
        <end position="96"/>
    </location>
</feature>
<comment type="caution">
    <text evidence="2">The sequence shown here is derived from an EMBL/GenBank/DDBJ whole genome shotgun (WGS) entry which is preliminary data.</text>
</comment>
<protein>
    <recommendedName>
        <fullName evidence="4">VOC domain-containing protein</fullName>
    </recommendedName>
</protein>
<feature type="compositionally biased region" description="Low complexity" evidence="1">
    <location>
        <begin position="64"/>
        <end position="83"/>
    </location>
</feature>
<proteinExistence type="predicted"/>
<dbReference type="Proteomes" id="UP001589710">
    <property type="component" value="Unassembled WGS sequence"/>
</dbReference>
<name>A0ABV5R859_9ACTN</name>
<accession>A0ABV5R859</accession>
<dbReference type="EMBL" id="JBHMCG010000075">
    <property type="protein sequence ID" value="MFB9573962.1"/>
    <property type="molecule type" value="Genomic_DNA"/>
</dbReference>
<keyword evidence="3" id="KW-1185">Reference proteome</keyword>
<evidence type="ECO:0000313" key="3">
    <source>
        <dbReference type="Proteomes" id="UP001589710"/>
    </source>
</evidence>
<dbReference type="RefSeq" id="WP_345509640.1">
    <property type="nucleotide sequence ID" value="NZ_BAAAXD010000003.1"/>
</dbReference>
<organism evidence="2 3">
    <name type="scientific">Streptomyces yanii</name>
    <dbReference type="NCBI Taxonomy" id="78510"/>
    <lineage>
        <taxon>Bacteria</taxon>
        <taxon>Bacillati</taxon>
        <taxon>Actinomycetota</taxon>
        <taxon>Actinomycetes</taxon>
        <taxon>Kitasatosporales</taxon>
        <taxon>Streptomycetaceae</taxon>
        <taxon>Streptomyces</taxon>
    </lineage>
</organism>
<gene>
    <name evidence="2" type="ORF">ACFFTL_17025</name>
</gene>
<reference evidence="2 3" key="1">
    <citation type="submission" date="2024-09" db="EMBL/GenBank/DDBJ databases">
        <authorList>
            <person name="Sun Q."/>
            <person name="Mori K."/>
        </authorList>
    </citation>
    <scope>NUCLEOTIDE SEQUENCE [LARGE SCALE GENOMIC DNA]</scope>
    <source>
        <strain evidence="2 3">JCM 3331</strain>
    </source>
</reference>
<sequence length="160" mass="17422">MHATTPVLNGGLDHIAIRVHDTHEIASCAGEFCGHNGVMWLRPERARGFTTMPFASPARSASWRGFGSRSVRSGSGACTASPTKSPPAPPQTTRTETWFSLPEQPVTTPPKWKATLVTMLGAYPVAYGIKWLLGPQITAWPLPCALWPSPLTWLYPDANR</sequence>